<dbReference type="PROSITE" id="PS52016">
    <property type="entry name" value="TONB_DEPENDENT_REC_3"/>
    <property type="match status" value="1"/>
</dbReference>
<proteinExistence type="inferred from homology"/>
<dbReference type="FunFam" id="2.60.40.1120:FF:000003">
    <property type="entry name" value="Outer membrane protein Omp121"/>
    <property type="match status" value="1"/>
</dbReference>
<feature type="domain" description="TonB-dependent receptor plug" evidence="14">
    <location>
        <begin position="155"/>
        <end position="272"/>
    </location>
</feature>
<dbReference type="SUPFAM" id="SSF49464">
    <property type="entry name" value="Carboxypeptidase regulatory domain-like"/>
    <property type="match status" value="1"/>
</dbReference>
<dbReference type="NCBIfam" id="TIGR04057">
    <property type="entry name" value="SusC_RagA_signa"/>
    <property type="match status" value="1"/>
</dbReference>
<evidence type="ECO:0000256" key="12">
    <source>
        <dbReference type="SAM" id="Phobius"/>
    </source>
</evidence>
<keyword evidence="6 11" id="KW-0798">TonB box</keyword>
<dbReference type="GO" id="GO:0044718">
    <property type="term" value="P:siderophore transmembrane transport"/>
    <property type="evidence" value="ECO:0007669"/>
    <property type="project" value="TreeGrafter"/>
</dbReference>
<comment type="subcellular location">
    <subcellularLocation>
        <location evidence="1 10">Cell outer membrane</location>
        <topology evidence="1 10">Multi-pass membrane protein</topology>
    </subcellularLocation>
</comment>
<keyword evidence="5" id="KW-0732">Signal</keyword>
<dbReference type="AlphaFoldDB" id="A0A354M3P9"/>
<dbReference type="GO" id="GO:0009279">
    <property type="term" value="C:cell outer membrane"/>
    <property type="evidence" value="ECO:0007669"/>
    <property type="project" value="UniProtKB-SubCell"/>
</dbReference>
<evidence type="ECO:0000313" key="15">
    <source>
        <dbReference type="EMBL" id="HBJ09138.1"/>
    </source>
</evidence>
<evidence type="ECO:0000259" key="13">
    <source>
        <dbReference type="Pfam" id="PF00593"/>
    </source>
</evidence>
<evidence type="ECO:0000256" key="2">
    <source>
        <dbReference type="ARBA" id="ARBA00022448"/>
    </source>
</evidence>
<comment type="caution">
    <text evidence="15">The sequence shown here is derived from an EMBL/GenBank/DDBJ whole genome shotgun (WGS) entry which is preliminary data.</text>
</comment>
<comment type="similarity">
    <text evidence="10 11">Belongs to the TonB-dependent receptor family.</text>
</comment>
<feature type="domain" description="TonB-dependent receptor-like beta-barrel" evidence="13">
    <location>
        <begin position="499"/>
        <end position="834"/>
    </location>
</feature>
<protein>
    <submittedName>
        <fullName evidence="15">SusC/RagA family TonB-linked outer membrane protein</fullName>
    </submittedName>
</protein>
<name>A0A354M3P9_9BACT</name>
<evidence type="ECO:0000313" key="16">
    <source>
        <dbReference type="Proteomes" id="UP000262954"/>
    </source>
</evidence>
<evidence type="ECO:0000256" key="9">
    <source>
        <dbReference type="ARBA" id="ARBA00023237"/>
    </source>
</evidence>
<dbReference type="InterPro" id="IPR012910">
    <property type="entry name" value="Plug_dom"/>
</dbReference>
<evidence type="ECO:0000256" key="10">
    <source>
        <dbReference type="PROSITE-ProRule" id="PRU01360"/>
    </source>
</evidence>
<dbReference type="InterPro" id="IPR039426">
    <property type="entry name" value="TonB-dep_rcpt-like"/>
</dbReference>
<dbReference type="Proteomes" id="UP000262954">
    <property type="component" value="Unassembled WGS sequence"/>
</dbReference>
<keyword evidence="8" id="KW-0675">Receptor</keyword>
<evidence type="ECO:0000256" key="3">
    <source>
        <dbReference type="ARBA" id="ARBA00022452"/>
    </source>
</evidence>
<dbReference type="Gene3D" id="2.40.170.20">
    <property type="entry name" value="TonB-dependent receptor, beta-barrel domain"/>
    <property type="match status" value="1"/>
</dbReference>
<keyword evidence="12" id="KW-1133">Transmembrane helix</keyword>
<keyword evidence="9 10" id="KW-0998">Cell outer membrane</keyword>
<evidence type="ECO:0000256" key="4">
    <source>
        <dbReference type="ARBA" id="ARBA00022692"/>
    </source>
</evidence>
<dbReference type="InterPro" id="IPR008969">
    <property type="entry name" value="CarboxyPept-like_regulatory"/>
</dbReference>
<organism evidence="15 16">
    <name type="scientific">Coprobacter fastidiosus</name>
    <dbReference type="NCBI Taxonomy" id="1099853"/>
    <lineage>
        <taxon>Bacteria</taxon>
        <taxon>Pseudomonadati</taxon>
        <taxon>Bacteroidota</taxon>
        <taxon>Bacteroidia</taxon>
        <taxon>Bacteroidales</taxon>
        <taxon>Barnesiellaceae</taxon>
        <taxon>Coprobacter</taxon>
    </lineage>
</organism>
<feature type="transmembrane region" description="Helical" evidence="12">
    <location>
        <begin position="33"/>
        <end position="56"/>
    </location>
</feature>
<dbReference type="Pfam" id="PF00593">
    <property type="entry name" value="TonB_dep_Rec_b-barrel"/>
    <property type="match status" value="1"/>
</dbReference>
<dbReference type="Pfam" id="PF07715">
    <property type="entry name" value="Plug"/>
    <property type="match status" value="1"/>
</dbReference>
<dbReference type="InterPro" id="IPR036942">
    <property type="entry name" value="Beta-barrel_TonB_sf"/>
</dbReference>
<evidence type="ECO:0000256" key="7">
    <source>
        <dbReference type="ARBA" id="ARBA00023136"/>
    </source>
</evidence>
<dbReference type="PANTHER" id="PTHR30069:SF29">
    <property type="entry name" value="HEMOGLOBIN AND HEMOGLOBIN-HAPTOGLOBIN-BINDING PROTEIN 1-RELATED"/>
    <property type="match status" value="1"/>
</dbReference>
<dbReference type="Gene3D" id="2.170.130.10">
    <property type="entry name" value="TonB-dependent receptor, plug domain"/>
    <property type="match status" value="1"/>
</dbReference>
<dbReference type="PANTHER" id="PTHR30069">
    <property type="entry name" value="TONB-DEPENDENT OUTER MEMBRANE RECEPTOR"/>
    <property type="match status" value="1"/>
</dbReference>
<evidence type="ECO:0000256" key="11">
    <source>
        <dbReference type="RuleBase" id="RU003357"/>
    </source>
</evidence>
<dbReference type="Pfam" id="PF13715">
    <property type="entry name" value="CarbopepD_reg_2"/>
    <property type="match status" value="1"/>
</dbReference>
<evidence type="ECO:0000259" key="14">
    <source>
        <dbReference type="Pfam" id="PF07715"/>
    </source>
</evidence>
<evidence type="ECO:0000256" key="5">
    <source>
        <dbReference type="ARBA" id="ARBA00022729"/>
    </source>
</evidence>
<keyword evidence="7 10" id="KW-0472">Membrane</keyword>
<dbReference type="GO" id="GO:0015344">
    <property type="term" value="F:siderophore uptake transmembrane transporter activity"/>
    <property type="evidence" value="ECO:0007669"/>
    <property type="project" value="TreeGrafter"/>
</dbReference>
<keyword evidence="4 10" id="KW-0812">Transmembrane</keyword>
<dbReference type="InterPro" id="IPR000531">
    <property type="entry name" value="Beta-barrel_TonB"/>
</dbReference>
<dbReference type="Gene3D" id="2.60.40.1120">
    <property type="entry name" value="Carboxypeptidase-like, regulatory domain"/>
    <property type="match status" value="1"/>
</dbReference>
<dbReference type="EMBL" id="DNWC01000118">
    <property type="protein sequence ID" value="HBJ09138.1"/>
    <property type="molecule type" value="Genomic_DNA"/>
</dbReference>
<dbReference type="InterPro" id="IPR037066">
    <property type="entry name" value="Plug_dom_sf"/>
</dbReference>
<evidence type="ECO:0000256" key="8">
    <source>
        <dbReference type="ARBA" id="ARBA00023170"/>
    </source>
</evidence>
<gene>
    <name evidence="15" type="ORF">DDY73_09040</name>
</gene>
<dbReference type="InterPro" id="IPR023996">
    <property type="entry name" value="TonB-dep_OMP_SusC/RagA"/>
</dbReference>
<keyword evidence="3 10" id="KW-1134">Transmembrane beta strand</keyword>
<dbReference type="NCBIfam" id="TIGR04056">
    <property type="entry name" value="OMP_RagA_SusC"/>
    <property type="match status" value="1"/>
</dbReference>
<keyword evidence="2 10" id="KW-0813">Transport</keyword>
<evidence type="ECO:0000256" key="6">
    <source>
        <dbReference type="ARBA" id="ARBA00023077"/>
    </source>
</evidence>
<accession>A0A354M3P9</accession>
<sequence length="1124" mass="125800">MNLDYTISHINTNFKFLFMEIPKKTTWRNTVTYFFRWTSCFRIAWIVGLFLCVQLLHAQNSEIKISGSVLDASGEPVTGANVSVVGSSKGTMTDYKGNFTLSVPPKSTLRVSFIGFEPQTIRIGDKTNFRITLKENSKALNEVVVTALGITRDAKSLSYARQTVNTESMSDVRASNMLDMLSGKVAGLQVIGNGGPLASTRVVIRGNGSLSGNNQPLYVIDGVPIMNDMGESGDLDYGNPANSISPDEIENIEVLKGANASALYGSDGANGVILITTKKATRKTGLGVSYNFNMMFSTLMQYPTYQNIYGAGQNVGFERGWNYYSASGNGYTFDPNLPYGIFNPNMAGQDQRCWGLPMLGFDVVGRNGQVKQYSPAKETIENMYQVGKAITNSVSFDKVMDNGSFRFSYTNIHADDILKNFNNLDRHNFNLNSTAKFTNFLSMDLGARYVYEHADNRGFRGSSNRNPLWVVANLSRDATMEELIPWKNPDGTAITRRGFNNPFWLLNELSNEDYKHWFMGNVTLNVTFTNYLKLRLRAATDMQTTRAWAFTNYNSPWDTDGEYNVRNRIAMNNNYEGILMYNQRFGDISINANIGISHQQIKSEQTDSKVNQLLKPDFQSLANNAGKPTTSEGESKKWKQAIFGMLSVGYKGVYSDLTARNEWSSALPIDNCSYFYYSAGAGLVFTDMIEIDKNILSFAKLRGSFAQVGNDTGFDNLYNGYNYAGLFRDISYYNGESLRKNPNLKPEKTLSGEIGTDLRFLDSRLSIDYTYYNKRTTDQIIRGDISPVSGYTQMMYNAGEVKNWGHELSVTGVPVKTKLVTWTTTFNWAKNNSEIVSLIDGMDRYELGSGVNGVKLYAVVGEPYGTLYGNDYKRDENGKICVQLDGRPKYVSDQVLANVQPDWIGGWRNSVRVWDFDFNLMIDFKKGGKFLSRTAYQGGIDGQTVQTLEGRDEFLMSKRILGETNNEMQGIMDVGNTVMPGADLKDHAVVYPDWERPKGIHMDNSVYDESEGVWAGKPNTSWVSPVTHWCHNNASSMKRYIYDASYIKLREISIGYTVPKKWLQKTPLKNVRVSAVGRNVAILFQNTPKGLDPEATRTTGNAQGFEEGYAQPSATYGFDIKVSF</sequence>
<dbReference type="SUPFAM" id="SSF56935">
    <property type="entry name" value="Porins"/>
    <property type="match status" value="1"/>
</dbReference>
<reference evidence="15 16" key="1">
    <citation type="journal article" date="2018" name="Nat. Biotechnol.">
        <title>A standardized bacterial taxonomy based on genome phylogeny substantially revises the tree of life.</title>
        <authorList>
            <person name="Parks D.H."/>
            <person name="Chuvochina M."/>
            <person name="Waite D.W."/>
            <person name="Rinke C."/>
            <person name="Skarshewski A."/>
            <person name="Chaumeil P.A."/>
            <person name="Hugenholtz P."/>
        </authorList>
    </citation>
    <scope>NUCLEOTIDE SEQUENCE [LARGE SCALE GENOMIC DNA]</scope>
    <source>
        <strain evidence="15">UBA11482</strain>
    </source>
</reference>
<evidence type="ECO:0000256" key="1">
    <source>
        <dbReference type="ARBA" id="ARBA00004571"/>
    </source>
</evidence>
<dbReference type="InterPro" id="IPR023997">
    <property type="entry name" value="TonB-dep_OMP_SusC/RagA_CS"/>
</dbReference>